<dbReference type="Gramene" id="TVU18834">
    <property type="protein sequence ID" value="TVU18834"/>
    <property type="gene ID" value="EJB05_34949"/>
</dbReference>
<name>A0A5J9U5K6_9POAL</name>
<gene>
    <name evidence="1" type="ORF">EJB05_34949</name>
</gene>
<evidence type="ECO:0000313" key="1">
    <source>
        <dbReference type="EMBL" id="TVU18834.1"/>
    </source>
</evidence>
<comment type="caution">
    <text evidence="1">The sequence shown here is derived from an EMBL/GenBank/DDBJ whole genome shotgun (WGS) entry which is preliminary data.</text>
</comment>
<keyword evidence="2" id="KW-1185">Reference proteome</keyword>
<sequence>MRYKDASSQDTDYIMVEAPETNPHVPRAPRFRPFMRMFMFEEPYEFVFDYFCGAPTLYFRPSSASEQHGTVAADRQAPPLREPTGMQPFRMECYRPGKAVAHILYWARPGEEEDFMVEQPGQRAGPLLQLKSVLGFIGSLGSFARQGFVVPRCFRFSTDMVVMYSRPQPDLGVLVILGRDYIIPKETDSSERRVISALPARTVM</sequence>
<dbReference type="Proteomes" id="UP000324897">
    <property type="component" value="Chromosome 7"/>
</dbReference>
<proteinExistence type="predicted"/>
<dbReference type="EMBL" id="RWGY01000029">
    <property type="protein sequence ID" value="TVU18834.1"/>
    <property type="molecule type" value="Genomic_DNA"/>
</dbReference>
<organism evidence="1 2">
    <name type="scientific">Eragrostis curvula</name>
    <name type="common">weeping love grass</name>
    <dbReference type="NCBI Taxonomy" id="38414"/>
    <lineage>
        <taxon>Eukaryota</taxon>
        <taxon>Viridiplantae</taxon>
        <taxon>Streptophyta</taxon>
        <taxon>Embryophyta</taxon>
        <taxon>Tracheophyta</taxon>
        <taxon>Spermatophyta</taxon>
        <taxon>Magnoliopsida</taxon>
        <taxon>Liliopsida</taxon>
        <taxon>Poales</taxon>
        <taxon>Poaceae</taxon>
        <taxon>PACMAD clade</taxon>
        <taxon>Chloridoideae</taxon>
        <taxon>Eragrostideae</taxon>
        <taxon>Eragrostidinae</taxon>
        <taxon>Eragrostis</taxon>
    </lineage>
</organism>
<reference evidence="1 2" key="1">
    <citation type="journal article" date="2019" name="Sci. Rep.">
        <title>A high-quality genome of Eragrostis curvula grass provides insights into Poaceae evolution and supports new strategies to enhance forage quality.</title>
        <authorList>
            <person name="Carballo J."/>
            <person name="Santos B.A.C.M."/>
            <person name="Zappacosta D."/>
            <person name="Garbus I."/>
            <person name="Selva J.P."/>
            <person name="Gallo C.A."/>
            <person name="Diaz A."/>
            <person name="Albertini E."/>
            <person name="Caccamo M."/>
            <person name="Echenique V."/>
        </authorList>
    </citation>
    <scope>NUCLEOTIDE SEQUENCE [LARGE SCALE GENOMIC DNA]</scope>
    <source>
        <strain evidence="2">cv. Victoria</strain>
        <tissue evidence="1">Leaf</tissue>
    </source>
</reference>
<dbReference type="AlphaFoldDB" id="A0A5J9U5K6"/>
<protein>
    <submittedName>
        <fullName evidence="1">Uncharacterized protein</fullName>
    </submittedName>
</protein>
<evidence type="ECO:0000313" key="2">
    <source>
        <dbReference type="Proteomes" id="UP000324897"/>
    </source>
</evidence>
<accession>A0A5J9U5K6</accession>